<evidence type="ECO:0000256" key="5">
    <source>
        <dbReference type="ARBA" id="ARBA00022676"/>
    </source>
</evidence>
<gene>
    <name evidence="23" type="primary">ftsW</name>
    <name evidence="23" type="ORF">O9H85_02865</name>
</gene>
<evidence type="ECO:0000256" key="11">
    <source>
        <dbReference type="ARBA" id="ARBA00023136"/>
    </source>
</evidence>
<feature type="transmembrane region" description="Helical" evidence="22">
    <location>
        <begin position="344"/>
        <end position="365"/>
    </location>
</feature>
<feature type="transmembrane region" description="Helical" evidence="22">
    <location>
        <begin position="185"/>
        <end position="206"/>
    </location>
</feature>
<evidence type="ECO:0000256" key="3">
    <source>
        <dbReference type="ARBA" id="ARBA00022475"/>
    </source>
</evidence>
<evidence type="ECO:0000256" key="4">
    <source>
        <dbReference type="ARBA" id="ARBA00022618"/>
    </source>
</evidence>
<dbReference type="PANTHER" id="PTHR30474">
    <property type="entry name" value="CELL CYCLE PROTEIN"/>
    <property type="match status" value="1"/>
</dbReference>
<keyword evidence="7 22" id="KW-0812">Transmembrane</keyword>
<feature type="transmembrane region" description="Helical" evidence="22">
    <location>
        <begin position="163"/>
        <end position="180"/>
    </location>
</feature>
<evidence type="ECO:0000256" key="20">
    <source>
        <dbReference type="ARBA" id="ARBA00049902"/>
    </source>
</evidence>
<proteinExistence type="inferred from homology"/>
<dbReference type="EMBL" id="JAQAGZ010000001">
    <property type="protein sequence ID" value="MCZ8511396.1"/>
    <property type="molecule type" value="Genomic_DNA"/>
</dbReference>
<keyword evidence="12" id="KW-0131">Cell cycle</keyword>
<dbReference type="Proteomes" id="UP001527882">
    <property type="component" value="Unassembled WGS sequence"/>
</dbReference>
<evidence type="ECO:0000256" key="14">
    <source>
        <dbReference type="ARBA" id="ARBA00032370"/>
    </source>
</evidence>
<comment type="pathway">
    <text evidence="2">Cell wall biogenesis; peptidoglycan biosynthesis.</text>
</comment>
<reference evidence="23 24" key="1">
    <citation type="submission" date="2022-12" db="EMBL/GenBank/DDBJ databases">
        <title>Draft genome sequence of Paenibacillus sp. dW9.</title>
        <authorList>
            <person name="Choi E.-W."/>
            <person name="Kim D.-U."/>
        </authorList>
    </citation>
    <scope>NUCLEOTIDE SEQUENCE [LARGE SCALE GENOMIC DNA]</scope>
    <source>
        <strain evidence="24">dW9</strain>
    </source>
</reference>
<feature type="transmembrane region" description="Helical" evidence="22">
    <location>
        <begin position="269"/>
        <end position="295"/>
    </location>
</feature>
<feature type="transmembrane region" description="Helical" evidence="22">
    <location>
        <begin position="72"/>
        <end position="91"/>
    </location>
</feature>
<comment type="function">
    <text evidence="21">Peptidoglycan polymerase that is essential for cell division.</text>
</comment>
<evidence type="ECO:0000256" key="15">
    <source>
        <dbReference type="ARBA" id="ARBA00033270"/>
    </source>
</evidence>
<dbReference type="Pfam" id="PF01098">
    <property type="entry name" value="FTSW_RODA_SPOVE"/>
    <property type="match status" value="1"/>
</dbReference>
<comment type="catalytic activity">
    <reaction evidence="20">
        <text>[GlcNAc-(1-&gt;4)-Mur2Ac(oyl-L-Ala-gamma-D-Glu-L-Lys-D-Ala-D-Ala)](n)-di-trans,octa-cis-undecaprenyl diphosphate + beta-D-GlcNAc-(1-&gt;4)-Mur2Ac(oyl-L-Ala-gamma-D-Glu-L-Lys-D-Ala-D-Ala)-di-trans,octa-cis-undecaprenyl diphosphate = [GlcNAc-(1-&gt;4)-Mur2Ac(oyl-L-Ala-gamma-D-Glu-L-Lys-D-Ala-D-Ala)](n+1)-di-trans,octa-cis-undecaprenyl diphosphate + di-trans,octa-cis-undecaprenyl diphosphate + H(+)</text>
        <dbReference type="Rhea" id="RHEA:23708"/>
        <dbReference type="Rhea" id="RHEA-COMP:9602"/>
        <dbReference type="Rhea" id="RHEA-COMP:9603"/>
        <dbReference type="ChEBI" id="CHEBI:15378"/>
        <dbReference type="ChEBI" id="CHEBI:58405"/>
        <dbReference type="ChEBI" id="CHEBI:60033"/>
        <dbReference type="ChEBI" id="CHEBI:78435"/>
        <dbReference type="EC" id="2.4.99.28"/>
    </reaction>
</comment>
<evidence type="ECO:0000256" key="10">
    <source>
        <dbReference type="ARBA" id="ARBA00022989"/>
    </source>
</evidence>
<dbReference type="InterPro" id="IPR001182">
    <property type="entry name" value="FtsW/RodA"/>
</dbReference>
<keyword evidence="10 22" id="KW-1133">Transmembrane helix</keyword>
<sequence length="380" mass="40823">MTPTRRGTPDFLLLFLTFLLVCFGLAFVFSAGMAYKANDPGYLAIRQGIAIAVGTVAMFFCMNIDYRKFQKWVVPFMTVTVVLLLAVPVIGKGVNGAKSWIAMPGGFSLQPTELAKLAVIIYLASIISKKGDRFKEFKRGLLPPLAVVAFICALIMLQNDLGSTMILAATAAVVIIVGGANLKHIFYLFSAGAALLSIFIALYLVIKGAGGSYKIARITSYLNPWADPDGSGFQLVQSLYAFGHGGFTGAGFGQSIQKLHYLPEAHNDFIFSIIGEELGFVGSALFLLVYLAFIWRGLIVALRCKELFGTLTGVGIVALIAIQAFINIGGVTASIPMTGVTLPLISYGGSSIIVTLISIGFLLSISREYNKIEKETKKRA</sequence>
<keyword evidence="13" id="KW-0961">Cell wall biogenesis/degradation</keyword>
<feature type="transmembrane region" description="Helical" evidence="22">
    <location>
        <begin position="111"/>
        <end position="128"/>
    </location>
</feature>
<keyword evidence="8" id="KW-0133">Cell shape</keyword>
<feature type="transmembrane region" description="Helical" evidence="22">
    <location>
        <begin position="307"/>
        <end position="332"/>
    </location>
</feature>
<evidence type="ECO:0000256" key="9">
    <source>
        <dbReference type="ARBA" id="ARBA00022984"/>
    </source>
</evidence>
<evidence type="ECO:0000256" key="18">
    <source>
        <dbReference type="ARBA" id="ARBA00041418"/>
    </source>
</evidence>
<keyword evidence="4" id="KW-0132">Cell division</keyword>
<dbReference type="EC" id="2.4.99.28" evidence="19"/>
<keyword evidence="9" id="KW-0573">Peptidoglycan synthesis</keyword>
<evidence type="ECO:0000256" key="2">
    <source>
        <dbReference type="ARBA" id="ARBA00004752"/>
    </source>
</evidence>
<feature type="transmembrane region" description="Helical" evidence="22">
    <location>
        <begin position="12"/>
        <end position="35"/>
    </location>
</feature>
<accession>A0ABT4Q3I6</accession>
<keyword evidence="24" id="KW-1185">Reference proteome</keyword>
<feature type="transmembrane region" description="Helical" evidence="22">
    <location>
        <begin position="41"/>
        <end position="60"/>
    </location>
</feature>
<evidence type="ECO:0000256" key="1">
    <source>
        <dbReference type="ARBA" id="ARBA00004651"/>
    </source>
</evidence>
<dbReference type="InterPro" id="IPR013437">
    <property type="entry name" value="FtsW"/>
</dbReference>
<name>A0ABT4Q3I6_9BACL</name>
<keyword evidence="6" id="KW-0808">Transferase</keyword>
<comment type="caution">
    <text evidence="23">The sequence shown here is derived from an EMBL/GenBank/DDBJ whole genome shotgun (WGS) entry which is preliminary data.</text>
</comment>
<evidence type="ECO:0000256" key="17">
    <source>
        <dbReference type="ARBA" id="ARBA00041185"/>
    </source>
</evidence>
<keyword evidence="3" id="KW-1003">Cell membrane</keyword>
<evidence type="ECO:0000256" key="22">
    <source>
        <dbReference type="SAM" id="Phobius"/>
    </source>
</evidence>
<dbReference type="RefSeq" id="WP_269879749.1">
    <property type="nucleotide sequence ID" value="NZ_JAQAGZ010000001.1"/>
</dbReference>
<evidence type="ECO:0000256" key="7">
    <source>
        <dbReference type="ARBA" id="ARBA00022692"/>
    </source>
</evidence>
<evidence type="ECO:0000256" key="19">
    <source>
        <dbReference type="ARBA" id="ARBA00044770"/>
    </source>
</evidence>
<feature type="transmembrane region" description="Helical" evidence="22">
    <location>
        <begin position="140"/>
        <end position="157"/>
    </location>
</feature>
<evidence type="ECO:0000256" key="13">
    <source>
        <dbReference type="ARBA" id="ARBA00023316"/>
    </source>
</evidence>
<comment type="similarity">
    <text evidence="16">Belongs to the SEDS family. FtsW subfamily.</text>
</comment>
<protein>
    <recommendedName>
        <fullName evidence="17">Probable peptidoglycan glycosyltransferase FtsW</fullName>
        <ecNumber evidence="19">2.4.99.28</ecNumber>
    </recommendedName>
    <alternativeName>
        <fullName evidence="18">Cell division protein FtsW</fullName>
    </alternativeName>
    <alternativeName>
        <fullName evidence="15">Cell wall polymerase</fullName>
    </alternativeName>
    <alternativeName>
        <fullName evidence="14">Peptidoglycan polymerase</fullName>
    </alternativeName>
</protein>
<evidence type="ECO:0000256" key="12">
    <source>
        <dbReference type="ARBA" id="ARBA00023306"/>
    </source>
</evidence>
<evidence type="ECO:0000256" key="8">
    <source>
        <dbReference type="ARBA" id="ARBA00022960"/>
    </source>
</evidence>
<evidence type="ECO:0000313" key="24">
    <source>
        <dbReference type="Proteomes" id="UP001527882"/>
    </source>
</evidence>
<keyword evidence="5" id="KW-0328">Glycosyltransferase</keyword>
<dbReference type="NCBIfam" id="TIGR02614">
    <property type="entry name" value="ftsW"/>
    <property type="match status" value="1"/>
</dbReference>
<evidence type="ECO:0000256" key="21">
    <source>
        <dbReference type="ARBA" id="ARBA00049966"/>
    </source>
</evidence>
<dbReference type="PANTHER" id="PTHR30474:SF2">
    <property type="entry name" value="PEPTIDOGLYCAN GLYCOSYLTRANSFERASE FTSW-RELATED"/>
    <property type="match status" value="1"/>
</dbReference>
<evidence type="ECO:0000256" key="6">
    <source>
        <dbReference type="ARBA" id="ARBA00022679"/>
    </source>
</evidence>
<evidence type="ECO:0000313" key="23">
    <source>
        <dbReference type="EMBL" id="MCZ8511396.1"/>
    </source>
</evidence>
<organism evidence="23 24">
    <name type="scientific">Paenibacillus gyeongsangnamensis</name>
    <dbReference type="NCBI Taxonomy" id="3388067"/>
    <lineage>
        <taxon>Bacteria</taxon>
        <taxon>Bacillati</taxon>
        <taxon>Bacillota</taxon>
        <taxon>Bacilli</taxon>
        <taxon>Bacillales</taxon>
        <taxon>Paenibacillaceae</taxon>
        <taxon>Paenibacillus</taxon>
    </lineage>
</organism>
<comment type="subcellular location">
    <subcellularLocation>
        <location evidence="1">Cell membrane</location>
        <topology evidence="1">Multi-pass membrane protein</topology>
    </subcellularLocation>
</comment>
<evidence type="ECO:0000256" key="16">
    <source>
        <dbReference type="ARBA" id="ARBA00038053"/>
    </source>
</evidence>
<keyword evidence="11 22" id="KW-0472">Membrane</keyword>